<dbReference type="Proteomes" id="UP000292886">
    <property type="component" value="Chromosome"/>
</dbReference>
<evidence type="ECO:0000313" key="2">
    <source>
        <dbReference type="Proteomes" id="UP000292886"/>
    </source>
</evidence>
<dbReference type="KEGG" id="wei:EQG49_00470"/>
<keyword evidence="2" id="KW-1185">Reference proteome</keyword>
<organism evidence="1 2">
    <name type="scientific">Periweissella cryptocerci</name>
    <dbReference type="NCBI Taxonomy" id="2506420"/>
    <lineage>
        <taxon>Bacteria</taxon>
        <taxon>Bacillati</taxon>
        <taxon>Bacillota</taxon>
        <taxon>Bacilli</taxon>
        <taxon>Lactobacillales</taxon>
        <taxon>Lactobacillaceae</taxon>
        <taxon>Periweissella</taxon>
    </lineage>
</organism>
<accession>A0A4P6YQZ0</accession>
<dbReference type="RefSeq" id="WP_133362108.1">
    <property type="nucleotide sequence ID" value="NZ_CP037940.1"/>
</dbReference>
<proteinExistence type="predicted"/>
<dbReference type="EMBL" id="CP037940">
    <property type="protein sequence ID" value="QBO35028.1"/>
    <property type="molecule type" value="Genomic_DNA"/>
</dbReference>
<gene>
    <name evidence="1" type="ORF">EQG49_00470</name>
</gene>
<evidence type="ECO:0000313" key="1">
    <source>
        <dbReference type="EMBL" id="QBO35028.1"/>
    </source>
</evidence>
<name>A0A4P6YQZ0_9LACO</name>
<sequence>MKKFIKIIGVIAVLGVLIIATNRITHYVDTVRAPKSPVAVNELRVKQTTDDTLGLRGGSAQFDFHRTNKTGNGISFQLIHLEKGAVIKKYPKFELQPYSNLSETGYVKFAIVNPAGTAPIFVIGQSASNDGGLTTLNQSQKISWAPQSTISDVIDHVKLHSNSNVLVAYWASMNNGRVTSGDTTKSIAQLAKFDSAYALVAKTIRG</sequence>
<reference evidence="2" key="1">
    <citation type="submission" date="2019-03" db="EMBL/GenBank/DDBJ databases">
        <title>Weissella sp. 26KH-42 Genome sequencing.</title>
        <authorList>
            <person name="Heo J."/>
            <person name="Kim S.-J."/>
            <person name="Kim J.-S."/>
            <person name="Hong S.-B."/>
            <person name="Kwon S.-W."/>
        </authorList>
    </citation>
    <scope>NUCLEOTIDE SEQUENCE [LARGE SCALE GENOMIC DNA]</scope>
    <source>
        <strain evidence="2">26KH-42</strain>
    </source>
</reference>
<dbReference type="AlphaFoldDB" id="A0A4P6YQZ0"/>
<protein>
    <submittedName>
        <fullName evidence="1">Uncharacterized protein</fullName>
    </submittedName>
</protein>